<sequence>MIVLKTAEEIEIMRRAGRIAAMTLDMVGESIEAGMTTAQIDMLVEDFIRSHGAIPAFKNYQGYPASACVSIDDEVVHGIPGRRVIHEGEIVSVDVGTIVDKFYGDSARTYAIGPISADKKRLMDTTQKSLQAAIDKARKGNRLGQISAAVQQIAEREGFGVVRQLVGHGIGRKMHEEPQVPNFGSAHDGPELEVGMVLAIEPMINLGTYDVKTMPDGWTIVTADGRPSAHFEHTVAITEDGPEILTVA</sequence>
<dbReference type="GO" id="GO:0004239">
    <property type="term" value="F:initiator methionyl aminopeptidase activity"/>
    <property type="evidence" value="ECO:0007669"/>
    <property type="project" value="UniProtKB-UniRule"/>
</dbReference>
<feature type="binding site" evidence="6">
    <location>
        <position position="232"/>
    </location>
    <ligand>
        <name>a divalent metal cation</name>
        <dbReference type="ChEBI" id="CHEBI:60240"/>
        <label>1</label>
    </ligand>
</feature>
<evidence type="ECO:0000256" key="1">
    <source>
        <dbReference type="ARBA" id="ARBA00002521"/>
    </source>
</evidence>
<comment type="caution">
    <text evidence="9">The sequence shown here is derived from an EMBL/GenBank/DDBJ whole genome shotgun (WGS) entry which is preliminary data.</text>
</comment>
<dbReference type="InterPro" id="IPR002467">
    <property type="entry name" value="Pept_M24A_MAP1"/>
</dbReference>
<comment type="similarity">
    <text evidence="6">Belongs to the peptidase M24A family. Methionine aminopeptidase type 1 subfamily.</text>
</comment>
<feature type="domain" description="Peptidase M24" evidence="8">
    <location>
        <begin position="11"/>
        <end position="239"/>
    </location>
</feature>
<evidence type="ECO:0000256" key="2">
    <source>
        <dbReference type="ARBA" id="ARBA00022438"/>
    </source>
</evidence>
<dbReference type="SUPFAM" id="SSF55920">
    <property type="entry name" value="Creatinase/aminopeptidase"/>
    <property type="match status" value="1"/>
</dbReference>
<dbReference type="InterPro" id="IPR000994">
    <property type="entry name" value="Pept_M24"/>
</dbReference>
<dbReference type="GO" id="GO:0046872">
    <property type="term" value="F:metal ion binding"/>
    <property type="evidence" value="ECO:0007669"/>
    <property type="project" value="UniProtKB-UniRule"/>
</dbReference>
<dbReference type="PANTHER" id="PTHR43330">
    <property type="entry name" value="METHIONINE AMINOPEPTIDASE"/>
    <property type="match status" value="1"/>
</dbReference>
<dbReference type="Pfam" id="PF00557">
    <property type="entry name" value="Peptidase_M24"/>
    <property type="match status" value="1"/>
</dbReference>
<name>A0A855X655_9BACT</name>
<keyword evidence="5 6" id="KW-0378">Hydrolase</keyword>
<feature type="binding site" evidence="6">
    <location>
        <position position="105"/>
    </location>
    <ligand>
        <name>a divalent metal cation</name>
        <dbReference type="ChEBI" id="CHEBI:60240"/>
        <label>1</label>
    </ligand>
</feature>
<dbReference type="EC" id="3.4.11.18" evidence="6 7"/>
<keyword evidence="4 6" id="KW-0479">Metal-binding</keyword>
<keyword evidence="2 6" id="KW-0031">Aminopeptidase</keyword>
<dbReference type="Gene3D" id="3.90.230.10">
    <property type="entry name" value="Creatinase/methionine aminopeptidase superfamily"/>
    <property type="match status" value="1"/>
</dbReference>
<proteinExistence type="inferred from homology"/>
<dbReference type="AlphaFoldDB" id="A0A855X655"/>
<accession>A0A855X655</accession>
<dbReference type="InterPro" id="IPR036005">
    <property type="entry name" value="Creatinase/aminopeptidase-like"/>
</dbReference>
<dbReference type="EMBL" id="PQAP01000080">
    <property type="protein sequence ID" value="PWB72598.1"/>
    <property type="molecule type" value="Genomic_DNA"/>
</dbReference>
<dbReference type="HAMAP" id="MF_01974">
    <property type="entry name" value="MetAP_1"/>
    <property type="match status" value="1"/>
</dbReference>
<dbReference type="GO" id="GO:0005829">
    <property type="term" value="C:cytosol"/>
    <property type="evidence" value="ECO:0007669"/>
    <property type="project" value="TreeGrafter"/>
</dbReference>
<protein>
    <recommendedName>
        <fullName evidence="6 7">Methionine aminopeptidase</fullName>
        <shortName evidence="6">MAP</shortName>
        <shortName evidence="6">MetAP</shortName>
        <ecNumber evidence="6 7">3.4.11.18</ecNumber>
    </recommendedName>
    <alternativeName>
        <fullName evidence="6">Peptidase M</fullName>
    </alternativeName>
</protein>
<comment type="catalytic activity">
    <reaction evidence="6 7">
        <text>Release of N-terminal amino acids, preferentially methionine, from peptides and arylamides.</text>
        <dbReference type="EC" id="3.4.11.18"/>
    </reaction>
</comment>
<feature type="binding site" evidence="6">
    <location>
        <position position="168"/>
    </location>
    <ligand>
        <name>a divalent metal cation</name>
        <dbReference type="ChEBI" id="CHEBI:60240"/>
        <label>2</label>
        <note>catalytic</note>
    </ligand>
</feature>
<organism evidence="9 10">
    <name type="scientific">candidate division GN15 bacterium</name>
    <dbReference type="NCBI Taxonomy" id="2072418"/>
    <lineage>
        <taxon>Bacteria</taxon>
        <taxon>candidate division GN15</taxon>
    </lineage>
</organism>
<comment type="subunit">
    <text evidence="6">Monomer.</text>
</comment>
<keyword evidence="3 6" id="KW-0645">Protease</keyword>
<evidence type="ECO:0000259" key="8">
    <source>
        <dbReference type="Pfam" id="PF00557"/>
    </source>
</evidence>
<evidence type="ECO:0000313" key="9">
    <source>
        <dbReference type="EMBL" id="PWB72598.1"/>
    </source>
</evidence>
<gene>
    <name evidence="6 9" type="primary">map</name>
    <name evidence="9" type="ORF">C3F09_06425</name>
</gene>
<dbReference type="GO" id="GO:0006508">
    <property type="term" value="P:proteolysis"/>
    <property type="evidence" value="ECO:0007669"/>
    <property type="project" value="UniProtKB-KW"/>
</dbReference>
<dbReference type="CDD" id="cd01086">
    <property type="entry name" value="MetAP1"/>
    <property type="match status" value="1"/>
</dbReference>
<comment type="function">
    <text evidence="1 6">Removes the N-terminal methionine from nascent proteins. The N-terminal methionine is often cleaved when the second residue in the primary sequence is small and uncharged (Met-Ala-, Cys, Gly, Pro, Ser, Thr, or Val). Requires deformylation of the N(alpha)-formylated initiator methionine before it can be hydrolyzed.</text>
</comment>
<dbReference type="NCBIfam" id="TIGR00500">
    <property type="entry name" value="met_pdase_I"/>
    <property type="match status" value="1"/>
</dbReference>
<comment type="cofactor">
    <cofactor evidence="6">
        <name>Co(2+)</name>
        <dbReference type="ChEBI" id="CHEBI:48828"/>
    </cofactor>
    <cofactor evidence="6">
        <name>Zn(2+)</name>
        <dbReference type="ChEBI" id="CHEBI:29105"/>
    </cofactor>
    <cofactor evidence="6">
        <name>Mn(2+)</name>
        <dbReference type="ChEBI" id="CHEBI:29035"/>
    </cofactor>
    <cofactor evidence="6">
        <name>Fe(2+)</name>
        <dbReference type="ChEBI" id="CHEBI:29033"/>
    </cofactor>
    <text evidence="6">Binds 2 divalent metal cations per subunit. Has a high-affinity and a low affinity metal-binding site. The true nature of the physiological cofactor is under debate. The enzyme is active with cobalt, zinc, manganese or divalent iron ions. Most likely, methionine aminopeptidases function as mononuclear Fe(2+)-metalloproteases under physiological conditions, and the catalytically relevant metal-binding site has been assigned to the histidine-containing high-affinity site.</text>
</comment>
<feature type="binding site" evidence="6">
    <location>
        <position position="77"/>
    </location>
    <ligand>
        <name>substrate</name>
    </ligand>
</feature>
<reference evidence="9 10" key="1">
    <citation type="journal article" date="2018" name="ISME J.">
        <title>A methanotrophic archaeon couples anaerobic oxidation of methane to Fe(III) reduction.</title>
        <authorList>
            <person name="Cai C."/>
            <person name="Leu A.O."/>
            <person name="Xie G.J."/>
            <person name="Guo J."/>
            <person name="Feng Y."/>
            <person name="Zhao J.X."/>
            <person name="Tyson G.W."/>
            <person name="Yuan Z."/>
            <person name="Hu S."/>
        </authorList>
    </citation>
    <scope>NUCLEOTIDE SEQUENCE [LARGE SCALE GENOMIC DNA]</scope>
    <source>
        <strain evidence="9">FeB_12</strain>
    </source>
</reference>
<evidence type="ECO:0000256" key="7">
    <source>
        <dbReference type="RuleBase" id="RU003653"/>
    </source>
</evidence>
<feature type="binding site" evidence="6">
    <location>
        <position position="232"/>
    </location>
    <ligand>
        <name>a divalent metal cation</name>
        <dbReference type="ChEBI" id="CHEBI:60240"/>
        <label>2</label>
        <note>catalytic</note>
    </ligand>
</feature>
<feature type="binding site" evidence="6">
    <location>
        <position position="201"/>
    </location>
    <ligand>
        <name>a divalent metal cation</name>
        <dbReference type="ChEBI" id="CHEBI:60240"/>
        <label>2</label>
        <note>catalytic</note>
    </ligand>
</feature>
<evidence type="ECO:0000313" key="10">
    <source>
        <dbReference type="Proteomes" id="UP000250918"/>
    </source>
</evidence>
<dbReference type="PRINTS" id="PR00599">
    <property type="entry name" value="MAPEPTIDASE"/>
</dbReference>
<evidence type="ECO:0000256" key="4">
    <source>
        <dbReference type="ARBA" id="ARBA00022723"/>
    </source>
</evidence>
<evidence type="ECO:0000256" key="6">
    <source>
        <dbReference type="HAMAP-Rule" id="MF_01974"/>
    </source>
</evidence>
<dbReference type="Proteomes" id="UP000250918">
    <property type="component" value="Unassembled WGS sequence"/>
</dbReference>
<evidence type="ECO:0000256" key="5">
    <source>
        <dbReference type="ARBA" id="ARBA00022801"/>
    </source>
</evidence>
<dbReference type="PANTHER" id="PTHR43330:SF27">
    <property type="entry name" value="METHIONINE AMINOPEPTIDASE"/>
    <property type="match status" value="1"/>
</dbReference>
<dbReference type="GO" id="GO:0070006">
    <property type="term" value="F:metalloaminopeptidase activity"/>
    <property type="evidence" value="ECO:0007669"/>
    <property type="project" value="UniProtKB-UniRule"/>
</dbReference>
<evidence type="ECO:0000256" key="3">
    <source>
        <dbReference type="ARBA" id="ARBA00022670"/>
    </source>
</evidence>
<dbReference type="InterPro" id="IPR001714">
    <property type="entry name" value="Pept_M24_MAP"/>
</dbReference>
<feature type="binding site" evidence="6">
    <location>
        <position position="175"/>
    </location>
    <ligand>
        <name>substrate</name>
    </ligand>
</feature>
<feature type="binding site" evidence="6">
    <location>
        <position position="105"/>
    </location>
    <ligand>
        <name>a divalent metal cation</name>
        <dbReference type="ChEBI" id="CHEBI:60240"/>
        <label>2</label>
        <note>catalytic</note>
    </ligand>
</feature>
<feature type="binding site" evidence="6">
    <location>
        <position position="94"/>
    </location>
    <ligand>
        <name>a divalent metal cation</name>
        <dbReference type="ChEBI" id="CHEBI:60240"/>
        <label>1</label>
    </ligand>
</feature>